<feature type="region of interest" description="Disordered" evidence="1">
    <location>
        <begin position="341"/>
        <end position="364"/>
    </location>
</feature>
<proteinExistence type="predicted"/>
<reference evidence="2" key="1">
    <citation type="submission" date="2021-02" db="EMBL/GenBank/DDBJ databases">
        <authorList>
            <person name="Palmer J.M."/>
        </authorList>
    </citation>
    <scope>NUCLEOTIDE SEQUENCE</scope>
    <source>
        <strain evidence="2">SCRP23</strain>
    </source>
</reference>
<gene>
    <name evidence="2" type="ORF">PHYBOEH_009933</name>
</gene>
<feature type="compositionally biased region" description="Basic residues" evidence="1">
    <location>
        <begin position="716"/>
        <end position="728"/>
    </location>
</feature>
<feature type="region of interest" description="Disordered" evidence="1">
    <location>
        <begin position="116"/>
        <end position="295"/>
    </location>
</feature>
<feature type="compositionally biased region" description="Basic residues" evidence="1">
    <location>
        <begin position="139"/>
        <end position="154"/>
    </location>
</feature>
<keyword evidence="3" id="KW-1185">Reference proteome</keyword>
<evidence type="ECO:0000313" key="2">
    <source>
        <dbReference type="EMBL" id="KAG7383411.1"/>
    </source>
</evidence>
<feature type="compositionally biased region" description="Polar residues" evidence="1">
    <location>
        <begin position="700"/>
        <end position="709"/>
    </location>
</feature>
<feature type="region of interest" description="Disordered" evidence="1">
    <location>
        <begin position="542"/>
        <end position="618"/>
    </location>
</feature>
<dbReference type="AlphaFoldDB" id="A0A8T1VQK2"/>
<feature type="compositionally biased region" description="Polar residues" evidence="1">
    <location>
        <begin position="273"/>
        <end position="295"/>
    </location>
</feature>
<dbReference type="Proteomes" id="UP000693981">
    <property type="component" value="Unassembled WGS sequence"/>
</dbReference>
<sequence>MDDLKRGPLSEAAPGKESVDDIFAEFEEPNDYVFDPTTGGYVATKAPPHTAVPPQRTPVALSTTRAVTVTEVSEEAEVGDEVADIIVDKISSLEGELAALKQLIRNRKASYEALFQTGTKTKGSSEDEKSDDDADLAAKRPKTRAIKPRRRSSRKSSEFVSAGRESDSAPELSSLNGRRSKRVIKHKKRGNKADDDDMHFEIESEGLPKAVLPPSITTPTKQISVTEEDDPIDALFDSSNDRDVSRLYGGDDNMGTKEDKNELPISPIALVSKNRSGRTGKSLISTPNSDKESVTTSTSFAKMEFVATVTPDAATSAFGSRGVNDGDEDDNFSINWKRMRSTKLRRRGSQRSSTPSNLVGATPDAIDKSKELLLDPTLLDTRSTSIDASGDALGIPAEKDYASPTLMPVNKFVEGTVSFDRVSDGASVLSLDSNKHPELPSDRSSIEEKTSEEQDAVSLVTLDTILKVEETTPIVDTSNTLLADDKDYSDGEPRVLSVDSVKMRPHTADIPNVTDPTFDIFDMSTDMDFVSMAIPSVINTSTYEEETEDDGNDSNTEAVQGGGSDHSNAEPFSFEIKGPKKRVSDLEMPTSIRRAAFGPDGSDSSPLSPSSSAGDDNVAFGKYATSSVLSSRTPLIDGSVDDQEEVLASTSANTAVLGEVESQEFDTDWQRMQAKEKERKKKLQIKQRQAQRDKVLRKQGVSSKALSGDSTPHSLSRSKSKSGKKKKKDQGESSSQHKKSGRSSRKHRHREKGDSGHTDPPRSLTEL</sequence>
<feature type="compositionally biased region" description="Low complexity" evidence="1">
    <location>
        <begin position="598"/>
        <end position="616"/>
    </location>
</feature>
<protein>
    <submittedName>
        <fullName evidence="2">Uncharacterized protein</fullName>
    </submittedName>
</protein>
<accession>A0A8T1VQK2</accession>
<feature type="compositionally biased region" description="Basic and acidic residues" evidence="1">
    <location>
        <begin position="751"/>
        <end position="760"/>
    </location>
</feature>
<evidence type="ECO:0000256" key="1">
    <source>
        <dbReference type="SAM" id="MobiDB-lite"/>
    </source>
</evidence>
<feature type="compositionally biased region" description="Polar residues" evidence="1">
    <location>
        <begin position="215"/>
        <end position="225"/>
    </location>
</feature>
<evidence type="ECO:0000313" key="3">
    <source>
        <dbReference type="Proteomes" id="UP000693981"/>
    </source>
</evidence>
<dbReference type="OrthoDB" id="128991at2759"/>
<feature type="compositionally biased region" description="Basic residues" evidence="1">
    <location>
        <begin position="178"/>
        <end position="190"/>
    </location>
</feature>
<comment type="caution">
    <text evidence="2">The sequence shown here is derived from an EMBL/GenBank/DDBJ whole genome shotgun (WGS) entry which is preliminary data.</text>
</comment>
<feature type="compositionally biased region" description="Basic and acidic residues" evidence="1">
    <location>
        <begin position="433"/>
        <end position="452"/>
    </location>
</feature>
<feature type="region of interest" description="Disordered" evidence="1">
    <location>
        <begin position="315"/>
        <end position="334"/>
    </location>
</feature>
<feature type="region of interest" description="Disordered" evidence="1">
    <location>
        <begin position="430"/>
        <end position="452"/>
    </location>
</feature>
<feature type="region of interest" description="Disordered" evidence="1">
    <location>
        <begin position="631"/>
        <end position="767"/>
    </location>
</feature>
<feature type="region of interest" description="Disordered" evidence="1">
    <location>
        <begin position="37"/>
        <end position="59"/>
    </location>
</feature>
<dbReference type="EMBL" id="JAGDFL010000652">
    <property type="protein sequence ID" value="KAG7383411.1"/>
    <property type="molecule type" value="Genomic_DNA"/>
</dbReference>
<name>A0A8T1VQK2_9STRA</name>
<organism evidence="2 3">
    <name type="scientific">Phytophthora boehmeriae</name>
    <dbReference type="NCBI Taxonomy" id="109152"/>
    <lineage>
        <taxon>Eukaryota</taxon>
        <taxon>Sar</taxon>
        <taxon>Stramenopiles</taxon>
        <taxon>Oomycota</taxon>
        <taxon>Peronosporomycetes</taxon>
        <taxon>Peronosporales</taxon>
        <taxon>Peronosporaceae</taxon>
        <taxon>Phytophthora</taxon>
    </lineage>
</organism>
<feature type="compositionally biased region" description="Acidic residues" evidence="1">
    <location>
        <begin position="543"/>
        <end position="552"/>
    </location>
</feature>
<feature type="compositionally biased region" description="Basic residues" evidence="1">
    <location>
        <begin position="736"/>
        <end position="750"/>
    </location>
</feature>
<feature type="compositionally biased region" description="Polar residues" evidence="1">
    <location>
        <begin position="350"/>
        <end position="359"/>
    </location>
</feature>